<dbReference type="RefSeq" id="WP_013782468.1">
    <property type="nucleotide sequence ID" value="NC_015520.1"/>
</dbReference>
<accession>F4A0Y0</accession>
<organism evidence="1 2">
    <name type="scientific">Mahella australiensis (strain DSM 15567 / CIP 107919 / 50-1 BON)</name>
    <dbReference type="NCBI Taxonomy" id="697281"/>
    <lineage>
        <taxon>Bacteria</taxon>
        <taxon>Bacillati</taxon>
        <taxon>Bacillota</taxon>
        <taxon>Clostridia</taxon>
        <taxon>Thermoanaerobacterales</taxon>
        <taxon>Thermoanaerobacterales Family IV. Incertae Sedis</taxon>
        <taxon>Mahella</taxon>
    </lineage>
</organism>
<gene>
    <name evidence="1" type="ordered locus">Mahau_2936</name>
</gene>
<dbReference type="InterPro" id="IPR024524">
    <property type="entry name" value="DUF3800"/>
</dbReference>
<dbReference type="Proteomes" id="UP000008457">
    <property type="component" value="Chromosome"/>
</dbReference>
<dbReference type="STRING" id="697281.Mahau_2936"/>
<proteinExistence type="predicted"/>
<dbReference type="Pfam" id="PF12686">
    <property type="entry name" value="DUF3800"/>
    <property type="match status" value="1"/>
</dbReference>
<dbReference type="AlphaFoldDB" id="F4A0Y0"/>
<evidence type="ECO:0000313" key="1">
    <source>
        <dbReference type="EMBL" id="AEE98057.1"/>
    </source>
</evidence>
<dbReference type="eggNOG" id="ENOG5030UZZ">
    <property type="taxonomic scope" value="Bacteria"/>
</dbReference>
<dbReference type="EMBL" id="CP002360">
    <property type="protein sequence ID" value="AEE98057.1"/>
    <property type="molecule type" value="Genomic_DNA"/>
</dbReference>
<sequence length="270" mass="32003">MYLVYCDESGDDGYPYYSSELFVLTSIYMHDLSWKQNYDKMVNFRRKLKRDYGFPIKLEFHTKAFLTDKKPYRQFNWTENEKKQILYDLFNFIASLDIKIINTIINKKKIISPDYRVLETAVTYGTQRIENDLNQYCDKCVYDNICSECNFLIITDEGRIGKMRKVTRKIQKINYIPSKYGNPYHKEVKRIIEDLLPKNSKESYFLQVSDAIAYIVYLHVLINFNKGKLPNRVANKININDIANLLGIIRNRINFKAGPQNEFGLVIYPR</sequence>
<keyword evidence="2" id="KW-1185">Reference proteome</keyword>
<protein>
    <recommendedName>
        <fullName evidence="3">DUF3800 domain-containing protein</fullName>
    </recommendedName>
</protein>
<dbReference type="OrthoDB" id="2680392at2"/>
<evidence type="ECO:0000313" key="2">
    <source>
        <dbReference type="Proteomes" id="UP000008457"/>
    </source>
</evidence>
<name>F4A0Y0_MAHA5</name>
<evidence type="ECO:0008006" key="3">
    <source>
        <dbReference type="Google" id="ProtNLM"/>
    </source>
</evidence>
<dbReference type="HOGENOM" id="CLU_1026336_0_0_9"/>
<dbReference type="KEGG" id="mas:Mahau_2936"/>
<reference evidence="1 2" key="2">
    <citation type="journal article" date="2011" name="Stand. Genomic Sci.">
        <title>Complete genome sequence of Mahella australiensis type strain (50-1 BON).</title>
        <authorList>
            <person name="Sikorski J."/>
            <person name="Teshima H."/>
            <person name="Nolan M."/>
            <person name="Lucas S."/>
            <person name="Hammon N."/>
            <person name="Deshpande S."/>
            <person name="Cheng J.F."/>
            <person name="Pitluck S."/>
            <person name="Liolios K."/>
            <person name="Pagani I."/>
            <person name="Ivanova N."/>
            <person name="Huntemann M."/>
            <person name="Mavromatis K."/>
            <person name="Ovchinikova G."/>
            <person name="Pati A."/>
            <person name="Tapia R."/>
            <person name="Han C."/>
            <person name="Goodwin L."/>
            <person name="Chen A."/>
            <person name="Palaniappan K."/>
            <person name="Land M."/>
            <person name="Hauser L."/>
            <person name="Ngatchou-Djao O.D."/>
            <person name="Rohde M."/>
            <person name="Pukall R."/>
            <person name="Spring S."/>
            <person name="Abt B."/>
            <person name="Goker M."/>
            <person name="Detter J.C."/>
            <person name="Woyke T."/>
            <person name="Bristow J."/>
            <person name="Markowitz V."/>
            <person name="Hugenholtz P."/>
            <person name="Eisen J.A."/>
            <person name="Kyrpides N.C."/>
            <person name="Klenk H.P."/>
            <person name="Lapidus A."/>
        </authorList>
    </citation>
    <scope>NUCLEOTIDE SEQUENCE [LARGE SCALE GENOMIC DNA]</scope>
    <source>
        <strain evidence="2">DSM 15567 / CIP 107919 / 50-1 BON</strain>
    </source>
</reference>
<reference evidence="2" key="1">
    <citation type="submission" date="2010-11" db="EMBL/GenBank/DDBJ databases">
        <title>The complete genome of Mahella australiensis DSM 15567.</title>
        <authorList>
            <consortium name="US DOE Joint Genome Institute (JGI-PGF)"/>
            <person name="Lucas S."/>
            <person name="Copeland A."/>
            <person name="Lapidus A."/>
            <person name="Bruce D."/>
            <person name="Goodwin L."/>
            <person name="Pitluck S."/>
            <person name="Kyrpides N."/>
            <person name="Mavromatis K."/>
            <person name="Pagani I."/>
            <person name="Ivanova N."/>
            <person name="Teshima H."/>
            <person name="Brettin T."/>
            <person name="Detter J.C."/>
            <person name="Han C."/>
            <person name="Tapia R."/>
            <person name="Land M."/>
            <person name="Hauser L."/>
            <person name="Markowitz V."/>
            <person name="Cheng J.-F."/>
            <person name="Hugenholtz P."/>
            <person name="Woyke T."/>
            <person name="Wu D."/>
            <person name="Spring S."/>
            <person name="Pukall R."/>
            <person name="Steenblock K."/>
            <person name="Schneider S."/>
            <person name="Klenk H.-P."/>
            <person name="Eisen J.A."/>
        </authorList>
    </citation>
    <scope>NUCLEOTIDE SEQUENCE [LARGE SCALE GENOMIC DNA]</scope>
    <source>
        <strain evidence="2">DSM 15567 / CIP 107919 / 50-1 BON</strain>
    </source>
</reference>